<name>A0A4V1IK47_METBY</name>
<evidence type="ECO:0000313" key="2">
    <source>
        <dbReference type="Proteomes" id="UP000305881"/>
    </source>
</evidence>
<dbReference type="InterPro" id="IPR025048">
    <property type="entry name" value="DUF3987"/>
</dbReference>
<keyword evidence="2" id="KW-1185">Reference proteome</keyword>
<dbReference type="AlphaFoldDB" id="A0A4V1IK47"/>
<dbReference type="OrthoDB" id="6399317at2"/>
<sequence>MYENQVDRSYGEKIENFNDIYDLHLLIKKAGFIEELDSVKYNYINRILYSRYYSSNYGIIDVQLNGQNGLIDIEIPKGIILEGSFDFYVHYYHSGSAKNALNWESDPRINIHQSQTPPQQLIQNQQYQTWPNQTPSPLLPPIQSYFSYPNPTIDIDCLLDNSTPKYYLNLETHIHDKDSFILSLAVYISHKTDIPIGTIIVLTLGLWSGMTSKRYQVSYTDGRTVSVGLYVALEQNSGAGKSPALEMLLEPMSNMIKLKISEIKSCIEIHEGILDKLNESLAGCTAKKDKADNKENIERSKNFIKKLNKNLNRLQYMMPITNTTPEALDAMLTATNGFFFAASAEHGLFNSVLGLRHGSKHNNNDLLLNSREGGYVNTNRVGRKSYSGQTRGAITSFAQEGGIRTLLSASTNTGLAERFLMVSEPSYIGFRDRITEKENGDHILGKYAKKCAFFQKYINGDDALNHDSLITLKFTNDGWRHIANFEQELEYKMRPGCELSHPILQRVVGKTKMQVMGIAANLYLLNAENPPANAFDDPFIPYEFVVMAINIFKELIFGVRNYCERKGLISDVAQLTAVFNVFVGKGENASYTDQELKKRLQQVKPFKDIEEPRKAIQRALDYFEQHHVLIKDGNGRYFKNPVRLNPNRR</sequence>
<dbReference type="EMBL" id="CP035467">
    <property type="protein sequence ID" value="QCW83645.1"/>
    <property type="molecule type" value="Genomic_DNA"/>
</dbReference>
<evidence type="ECO:0000313" key="1">
    <source>
        <dbReference type="EMBL" id="QCW83645.1"/>
    </source>
</evidence>
<reference evidence="2" key="1">
    <citation type="journal article" date="2019" name="J. Bacteriol.">
        <title>A Mutagenic Screen Identifies a TonB-Dependent Receptor Required for the Lanthanide Metal Switch in the Type I Methanotroph 'Methylotuvimicrobium buryatense' 5GB1C.</title>
        <authorList>
            <person name="Groom J.D."/>
            <person name="Ford S.M."/>
            <person name="Pesesky M.W."/>
            <person name="Lidstrom M.E."/>
        </authorList>
    </citation>
    <scope>NUCLEOTIDE SEQUENCE [LARGE SCALE GENOMIC DNA]</scope>
    <source>
        <strain evidence="2">5GB1C</strain>
    </source>
</reference>
<dbReference type="KEGG" id="mbur:EQU24_16400"/>
<accession>A0A4V1IK47</accession>
<dbReference type="STRING" id="675511.GCA_000341735_04173"/>
<protein>
    <submittedName>
        <fullName evidence="1">DUF3987 domain-containing protein</fullName>
    </submittedName>
</protein>
<proteinExistence type="predicted"/>
<dbReference type="Pfam" id="PF13148">
    <property type="entry name" value="DUF3987"/>
    <property type="match status" value="1"/>
</dbReference>
<gene>
    <name evidence="1" type="ORF">EQU24_16400</name>
</gene>
<organism evidence="1 2">
    <name type="scientific">Methylotuvimicrobium buryatense</name>
    <name type="common">Methylomicrobium buryatense</name>
    <dbReference type="NCBI Taxonomy" id="95641"/>
    <lineage>
        <taxon>Bacteria</taxon>
        <taxon>Pseudomonadati</taxon>
        <taxon>Pseudomonadota</taxon>
        <taxon>Gammaproteobacteria</taxon>
        <taxon>Methylococcales</taxon>
        <taxon>Methylococcaceae</taxon>
        <taxon>Methylotuvimicrobium</taxon>
    </lineage>
</organism>
<dbReference type="Proteomes" id="UP000305881">
    <property type="component" value="Chromosome"/>
</dbReference>
<dbReference type="RefSeq" id="WP_017842545.1">
    <property type="nucleotide sequence ID" value="NZ_CP035467.1"/>
</dbReference>